<evidence type="ECO:0000256" key="12">
    <source>
        <dbReference type="RuleBase" id="RU364006"/>
    </source>
</evidence>
<dbReference type="GO" id="GO:0004126">
    <property type="term" value="F:cytidine deaminase activity"/>
    <property type="evidence" value="ECO:0007669"/>
    <property type="project" value="UniProtKB-EC"/>
</dbReference>
<comment type="catalytic activity">
    <reaction evidence="11 12">
        <text>cytidine + H2O + H(+) = uridine + NH4(+)</text>
        <dbReference type="Rhea" id="RHEA:16069"/>
        <dbReference type="ChEBI" id="CHEBI:15377"/>
        <dbReference type="ChEBI" id="CHEBI:15378"/>
        <dbReference type="ChEBI" id="CHEBI:16704"/>
        <dbReference type="ChEBI" id="CHEBI:17562"/>
        <dbReference type="ChEBI" id="CHEBI:28938"/>
        <dbReference type="EC" id="3.5.4.5"/>
    </reaction>
</comment>
<evidence type="ECO:0000256" key="2">
    <source>
        <dbReference type="ARBA" id="ARBA00003949"/>
    </source>
</evidence>
<evidence type="ECO:0000256" key="1">
    <source>
        <dbReference type="ARBA" id="ARBA00001947"/>
    </source>
</evidence>
<sequence length="133" mass="14182">MPQDTQSSLQPLFEAALKVQAYAHAPYSTFKVGAAIKADDGNLYVGCNVENVSYPLGQCAEASAIGAMISQGAKRIEQVMIVSPNSKPCPPCGGCRQKLREFASPQTPVHLATRDGKVETLTLGELLPKAFDM</sequence>
<dbReference type="InterPro" id="IPR016192">
    <property type="entry name" value="APOBEC/CMP_deaminase_Zn-bd"/>
</dbReference>
<comment type="function">
    <text evidence="2 12">This enzyme scavenges exogenous and endogenous cytidine and 2'-deoxycytidine for UMP synthesis.</text>
</comment>
<comment type="catalytic activity">
    <reaction evidence="10 12">
        <text>2'-deoxycytidine + H2O + H(+) = 2'-deoxyuridine + NH4(+)</text>
        <dbReference type="Rhea" id="RHEA:13433"/>
        <dbReference type="ChEBI" id="CHEBI:15377"/>
        <dbReference type="ChEBI" id="CHEBI:15378"/>
        <dbReference type="ChEBI" id="CHEBI:15698"/>
        <dbReference type="ChEBI" id="CHEBI:16450"/>
        <dbReference type="ChEBI" id="CHEBI:28938"/>
        <dbReference type="EC" id="3.5.4.5"/>
    </reaction>
</comment>
<accession>A0ABS8G643</accession>
<keyword evidence="15" id="KW-1185">Reference proteome</keyword>
<organism evidence="14 15">
    <name type="scientific">Fluctibacter halophilus</name>
    <dbReference type="NCBI Taxonomy" id="226011"/>
    <lineage>
        <taxon>Bacteria</taxon>
        <taxon>Pseudomonadati</taxon>
        <taxon>Pseudomonadota</taxon>
        <taxon>Gammaproteobacteria</taxon>
        <taxon>Alteromonadales</taxon>
        <taxon>Alteromonadaceae</taxon>
        <taxon>Fluctibacter</taxon>
    </lineage>
</organism>
<comment type="caution">
    <text evidence="14">The sequence shown here is derived from an EMBL/GenBank/DDBJ whole genome shotgun (WGS) entry which is preliminary data.</text>
</comment>
<dbReference type="Pfam" id="PF00383">
    <property type="entry name" value="dCMP_cyt_deam_1"/>
    <property type="match status" value="1"/>
</dbReference>
<proteinExistence type="inferred from homology"/>
<dbReference type="PROSITE" id="PS00903">
    <property type="entry name" value="CYT_DCMP_DEAMINASES_1"/>
    <property type="match status" value="1"/>
</dbReference>
<comment type="cofactor">
    <cofactor evidence="1 12">
        <name>Zn(2+)</name>
        <dbReference type="ChEBI" id="CHEBI:29105"/>
    </cofactor>
</comment>
<dbReference type="InterPro" id="IPR002125">
    <property type="entry name" value="CMP_dCMP_dom"/>
</dbReference>
<evidence type="ECO:0000256" key="6">
    <source>
        <dbReference type="ARBA" id="ARBA00022723"/>
    </source>
</evidence>
<evidence type="ECO:0000256" key="7">
    <source>
        <dbReference type="ARBA" id="ARBA00022801"/>
    </source>
</evidence>
<dbReference type="EMBL" id="JAJEWP010000001">
    <property type="protein sequence ID" value="MCC2615330.1"/>
    <property type="molecule type" value="Genomic_DNA"/>
</dbReference>
<keyword evidence="8 12" id="KW-0862">Zinc</keyword>
<evidence type="ECO:0000259" key="13">
    <source>
        <dbReference type="PROSITE" id="PS51747"/>
    </source>
</evidence>
<dbReference type="PANTHER" id="PTHR11644:SF2">
    <property type="entry name" value="CYTIDINE DEAMINASE"/>
    <property type="match status" value="1"/>
</dbReference>
<dbReference type="InterPro" id="IPR050202">
    <property type="entry name" value="Cyt/Deoxycyt_deaminase"/>
</dbReference>
<evidence type="ECO:0000256" key="11">
    <source>
        <dbReference type="ARBA" id="ARBA00049558"/>
    </source>
</evidence>
<evidence type="ECO:0000256" key="5">
    <source>
        <dbReference type="ARBA" id="ARBA00018266"/>
    </source>
</evidence>
<dbReference type="CDD" id="cd01283">
    <property type="entry name" value="cytidine_deaminase"/>
    <property type="match status" value="1"/>
</dbReference>
<dbReference type="RefSeq" id="WP_229157236.1">
    <property type="nucleotide sequence ID" value="NZ_JAJEWP010000001.1"/>
</dbReference>
<evidence type="ECO:0000256" key="8">
    <source>
        <dbReference type="ARBA" id="ARBA00022833"/>
    </source>
</evidence>
<evidence type="ECO:0000256" key="9">
    <source>
        <dbReference type="ARBA" id="ARBA00032005"/>
    </source>
</evidence>
<dbReference type="PANTHER" id="PTHR11644">
    <property type="entry name" value="CYTIDINE DEAMINASE"/>
    <property type="match status" value="1"/>
</dbReference>
<dbReference type="PROSITE" id="PS51747">
    <property type="entry name" value="CYT_DCMP_DEAMINASES_2"/>
    <property type="match status" value="1"/>
</dbReference>
<dbReference type="InterPro" id="IPR006262">
    <property type="entry name" value="Cyt_deam_tetra"/>
</dbReference>
<dbReference type="Gene3D" id="3.40.140.10">
    <property type="entry name" value="Cytidine Deaminase, domain 2"/>
    <property type="match status" value="1"/>
</dbReference>
<evidence type="ECO:0000256" key="4">
    <source>
        <dbReference type="ARBA" id="ARBA00012783"/>
    </source>
</evidence>
<dbReference type="SUPFAM" id="SSF53927">
    <property type="entry name" value="Cytidine deaminase-like"/>
    <property type="match status" value="1"/>
</dbReference>
<reference evidence="14 15" key="1">
    <citation type="submission" date="2021-10" db="EMBL/GenBank/DDBJ databases">
        <title>Draft genome of Aestuariibacter halophilus JC2043.</title>
        <authorList>
            <person name="Emsley S.A."/>
            <person name="Pfannmuller K.M."/>
            <person name="Ushijima B."/>
            <person name="Saw J.H."/>
            <person name="Videau P."/>
        </authorList>
    </citation>
    <scope>NUCLEOTIDE SEQUENCE [LARGE SCALE GENOMIC DNA]</scope>
    <source>
        <strain evidence="14 15">JC2043</strain>
    </source>
</reference>
<dbReference type="EC" id="3.5.4.5" evidence="4 12"/>
<evidence type="ECO:0000256" key="3">
    <source>
        <dbReference type="ARBA" id="ARBA00006576"/>
    </source>
</evidence>
<name>A0ABS8G643_9ALTE</name>
<dbReference type="Proteomes" id="UP001520878">
    <property type="component" value="Unassembled WGS sequence"/>
</dbReference>
<evidence type="ECO:0000313" key="15">
    <source>
        <dbReference type="Proteomes" id="UP001520878"/>
    </source>
</evidence>
<dbReference type="NCBIfam" id="NF004064">
    <property type="entry name" value="PRK05578.1"/>
    <property type="match status" value="1"/>
</dbReference>
<dbReference type="NCBIfam" id="TIGR01354">
    <property type="entry name" value="cyt_deam_tetra"/>
    <property type="match status" value="1"/>
</dbReference>
<keyword evidence="6 12" id="KW-0479">Metal-binding</keyword>
<dbReference type="InterPro" id="IPR016193">
    <property type="entry name" value="Cytidine_deaminase-like"/>
</dbReference>
<keyword evidence="7 12" id="KW-0378">Hydrolase</keyword>
<gene>
    <name evidence="14" type="ORF">LJ739_03650</name>
</gene>
<feature type="domain" description="CMP/dCMP-type deaminase" evidence="13">
    <location>
        <begin position="7"/>
        <end position="133"/>
    </location>
</feature>
<protein>
    <recommendedName>
        <fullName evidence="5 12">Cytidine deaminase</fullName>
        <ecNumber evidence="4 12">3.5.4.5</ecNumber>
    </recommendedName>
    <alternativeName>
        <fullName evidence="9 12">Cytidine aminohydrolase</fullName>
    </alternativeName>
</protein>
<evidence type="ECO:0000313" key="14">
    <source>
        <dbReference type="EMBL" id="MCC2615330.1"/>
    </source>
</evidence>
<evidence type="ECO:0000256" key="10">
    <source>
        <dbReference type="ARBA" id="ARBA00049252"/>
    </source>
</evidence>
<comment type="similarity">
    <text evidence="3 12">Belongs to the cytidine and deoxycytidylate deaminase family.</text>
</comment>